<protein>
    <submittedName>
        <fullName evidence="2">Uncharacterized protein</fullName>
    </submittedName>
</protein>
<proteinExistence type="predicted"/>
<gene>
    <name evidence="2" type="ORF">SCOCK_220150</name>
</gene>
<evidence type="ECO:0000313" key="2">
    <source>
        <dbReference type="EMBL" id="CAG6393896.1"/>
    </source>
</evidence>
<keyword evidence="3" id="KW-1185">Reference proteome</keyword>
<keyword evidence="1" id="KW-0812">Transmembrane</keyword>
<sequence length="81" mass="8497">MNRPNPLARATDPVVAFVRRRIAWARSEGRSVGASAVEWVIISAIVAALVAGIGVAISKALDTKKDSVTSCIDKASKDTSC</sequence>
<dbReference type="Proteomes" id="UP001152519">
    <property type="component" value="Unassembled WGS sequence"/>
</dbReference>
<evidence type="ECO:0000313" key="3">
    <source>
        <dbReference type="Proteomes" id="UP001152519"/>
    </source>
</evidence>
<keyword evidence="1" id="KW-0472">Membrane</keyword>
<organism evidence="2 3">
    <name type="scientific">Actinacidiphila cocklensis</name>
    <dbReference type="NCBI Taxonomy" id="887465"/>
    <lineage>
        <taxon>Bacteria</taxon>
        <taxon>Bacillati</taxon>
        <taxon>Actinomycetota</taxon>
        <taxon>Actinomycetes</taxon>
        <taxon>Kitasatosporales</taxon>
        <taxon>Streptomycetaceae</taxon>
        <taxon>Actinacidiphila</taxon>
    </lineage>
</organism>
<dbReference type="AlphaFoldDB" id="A0A9W4DPI7"/>
<feature type="transmembrane region" description="Helical" evidence="1">
    <location>
        <begin position="36"/>
        <end position="57"/>
    </location>
</feature>
<accession>A0A9W4DPI7</accession>
<dbReference type="EMBL" id="CAJSLV010000051">
    <property type="protein sequence ID" value="CAG6393896.1"/>
    <property type="molecule type" value="Genomic_DNA"/>
</dbReference>
<comment type="caution">
    <text evidence="2">The sequence shown here is derived from an EMBL/GenBank/DDBJ whole genome shotgun (WGS) entry which is preliminary data.</text>
</comment>
<evidence type="ECO:0000256" key="1">
    <source>
        <dbReference type="SAM" id="Phobius"/>
    </source>
</evidence>
<dbReference type="RefSeq" id="WP_251489848.1">
    <property type="nucleotide sequence ID" value="NZ_CAJSLV010000051.1"/>
</dbReference>
<name>A0A9W4DPI7_9ACTN</name>
<reference evidence="2" key="1">
    <citation type="submission" date="2021-05" db="EMBL/GenBank/DDBJ databases">
        <authorList>
            <person name="Arsene-Ploetze F."/>
        </authorList>
    </citation>
    <scope>NUCLEOTIDE SEQUENCE</scope>
    <source>
        <strain evidence="2">DSM 42138</strain>
    </source>
</reference>
<keyword evidence="1" id="KW-1133">Transmembrane helix</keyword>